<keyword evidence="5" id="KW-1185">Reference proteome</keyword>
<dbReference type="Proteomes" id="UP000198741">
    <property type="component" value="Chromosome I"/>
</dbReference>
<dbReference type="OrthoDB" id="9803442at2"/>
<feature type="compositionally biased region" description="Low complexity" evidence="3">
    <location>
        <begin position="10"/>
        <end position="20"/>
    </location>
</feature>
<dbReference type="InterPro" id="IPR016191">
    <property type="entry name" value="Ribonuclease/ribotoxin"/>
</dbReference>
<reference evidence="4 5" key="1">
    <citation type="submission" date="2016-10" db="EMBL/GenBank/DDBJ databases">
        <authorList>
            <person name="de Groot N.N."/>
        </authorList>
    </citation>
    <scope>NUCLEOTIDE SEQUENCE [LARGE SCALE GENOMIC DNA]</scope>
    <source>
        <strain evidence="5">P4-7,KCTC 19426,CECT 7604</strain>
    </source>
</reference>
<gene>
    <name evidence="4" type="ORF">SAMN04515671_2182</name>
</gene>
<organism evidence="4 5">
    <name type="scientific">Nakamurella panacisegetis</name>
    <dbReference type="NCBI Taxonomy" id="1090615"/>
    <lineage>
        <taxon>Bacteria</taxon>
        <taxon>Bacillati</taxon>
        <taxon>Actinomycetota</taxon>
        <taxon>Actinomycetes</taxon>
        <taxon>Nakamurellales</taxon>
        <taxon>Nakamurellaceae</taxon>
        <taxon>Nakamurella</taxon>
    </lineage>
</organism>
<evidence type="ECO:0000256" key="2">
    <source>
        <dbReference type="ARBA" id="ARBA00022801"/>
    </source>
</evidence>
<evidence type="ECO:0000313" key="5">
    <source>
        <dbReference type="Proteomes" id="UP000198741"/>
    </source>
</evidence>
<evidence type="ECO:0000256" key="3">
    <source>
        <dbReference type="SAM" id="MobiDB-lite"/>
    </source>
</evidence>
<evidence type="ECO:0000256" key="1">
    <source>
        <dbReference type="ARBA" id="ARBA00022722"/>
    </source>
</evidence>
<accession>A0A1H0N398</accession>
<dbReference type="Gene3D" id="3.10.450.30">
    <property type="entry name" value="Microbial ribonucleases"/>
    <property type="match status" value="1"/>
</dbReference>
<proteinExistence type="predicted"/>
<feature type="region of interest" description="Disordered" evidence="3">
    <location>
        <begin position="1"/>
        <end position="43"/>
    </location>
</feature>
<evidence type="ECO:0000313" key="4">
    <source>
        <dbReference type="EMBL" id="SDO87137.1"/>
    </source>
</evidence>
<dbReference type="GO" id="GO:0003723">
    <property type="term" value="F:RNA binding"/>
    <property type="evidence" value="ECO:0007669"/>
    <property type="project" value="InterPro"/>
</dbReference>
<dbReference type="RefSeq" id="WP_090475969.1">
    <property type="nucleotide sequence ID" value="NZ_LT629710.1"/>
</dbReference>
<dbReference type="GO" id="GO:0016787">
    <property type="term" value="F:hydrolase activity"/>
    <property type="evidence" value="ECO:0007669"/>
    <property type="project" value="UniProtKB-KW"/>
</dbReference>
<dbReference type="SUPFAM" id="SSF53933">
    <property type="entry name" value="Microbial ribonucleases"/>
    <property type="match status" value="1"/>
</dbReference>
<feature type="compositionally biased region" description="Low complexity" evidence="3">
    <location>
        <begin position="34"/>
        <end position="43"/>
    </location>
</feature>
<sequence length="525" mass="55697">MTAPLRARRSSTTAPRSEATVEPESSAPRTDSRPVAGLLTGGPALAPLRRQMIDSDLDDEIFEVEAAKRQAKVADMNAPGGKIAANDPRRAALHALVRERTATPGAAATAEAKQVGETAGLVSGGAHQGALNTHLKTAALAGGSGRRATAEAKEVGATQKTVTGADHAGVEAAVAKKQKAGPDVDQEQALGQKSCLRMARLLAKELAAGKAAKAPEFVAINEQIVAKDYVKAAPLLDEFRTTTAAILSDAETRKGPLLEKAAKVLTQLPCHIPTGLAEAIEAIEKAVVDRNWVSLTADLDRNESLVEKAIEISDRFEAVETETATVQNSQQKLNLEKWMDAHKKMSWDQVLASENKSQPNEGLGGLEAKIAMYAGRDPLSIRLAAEAKAEKEKREKLRADQIAKGLLAGNGTIIKERTAASFTTGPGEKDALEDAIAQYRAGSSVTFVGHPPGVKWGEAHANRDGDLPGVKGAGGYREYYVQKEVGTAGHGIRRLVVHVSSGRIYYSRNHYGETNDAPPFFLING</sequence>
<dbReference type="GO" id="GO:0004540">
    <property type="term" value="F:RNA nuclease activity"/>
    <property type="evidence" value="ECO:0007669"/>
    <property type="project" value="InterPro"/>
</dbReference>
<dbReference type="AlphaFoldDB" id="A0A1H0N398"/>
<name>A0A1H0N398_9ACTN</name>
<dbReference type="EMBL" id="LT629710">
    <property type="protein sequence ID" value="SDO87137.1"/>
    <property type="molecule type" value="Genomic_DNA"/>
</dbReference>
<protein>
    <submittedName>
        <fullName evidence="4">Uncharacterized protein</fullName>
    </submittedName>
</protein>
<keyword evidence="1" id="KW-0540">Nuclease</keyword>
<keyword evidence="2" id="KW-0378">Hydrolase</keyword>